<evidence type="ECO:0000313" key="2">
    <source>
        <dbReference type="Proteomes" id="UP000447434"/>
    </source>
</evidence>
<dbReference type="AlphaFoldDB" id="A0A6A5P6U5"/>
<reference evidence="2" key="1">
    <citation type="journal article" date="2020" name="Nat. Commun.">
        <title>Genome sequence of the cluster root forming white lupin.</title>
        <authorList>
            <person name="Hufnagel B."/>
            <person name="Marques A."/>
            <person name="Soriano A."/>
            <person name="Marques L."/>
            <person name="Divol F."/>
            <person name="Doumas P."/>
            <person name="Sallet E."/>
            <person name="Mancinotti D."/>
            <person name="Carrere S."/>
            <person name="Marande W."/>
            <person name="Arribat S."/>
            <person name="Keller J."/>
            <person name="Huneau C."/>
            <person name="Blein T."/>
            <person name="Aime D."/>
            <person name="Laguerre M."/>
            <person name="Taylor J."/>
            <person name="Schubert V."/>
            <person name="Nelson M."/>
            <person name="Geu-Flores F."/>
            <person name="Crespi M."/>
            <person name="Gallardo-Guerrero K."/>
            <person name="Delaux P.-M."/>
            <person name="Salse J."/>
            <person name="Berges H."/>
            <person name="Guyot R."/>
            <person name="Gouzy J."/>
            <person name="Peret B."/>
        </authorList>
    </citation>
    <scope>NUCLEOTIDE SEQUENCE [LARGE SCALE GENOMIC DNA]</scope>
    <source>
        <strain evidence="2">cv. Amiga</strain>
    </source>
</reference>
<comment type="caution">
    <text evidence="1">The sequence shown here is derived from an EMBL/GenBank/DDBJ whole genome shotgun (WGS) entry which is preliminary data.</text>
</comment>
<name>A0A6A5P6U5_LUPAL</name>
<proteinExistence type="predicted"/>
<dbReference type="GO" id="GO:0008270">
    <property type="term" value="F:zinc ion binding"/>
    <property type="evidence" value="ECO:0007669"/>
    <property type="project" value="InterPro"/>
</dbReference>
<evidence type="ECO:0000313" key="1">
    <source>
        <dbReference type="EMBL" id="KAE9603474.1"/>
    </source>
</evidence>
<sequence>MASNCPNEGCGKVAVESTNGKACNATTVGRQDRHLARDCPNHPICNLCNVTGHVAKQYPKANECRNCQQFGHLSRDCMGPFMNIIGKIEKLSSYVQSLVVIKREI</sequence>
<gene>
    <name evidence="1" type="ORF">Lalb_Chr11g0061311</name>
</gene>
<dbReference type="SMART" id="SM00343">
    <property type="entry name" value="ZnF_C2HC"/>
    <property type="match status" value="3"/>
</dbReference>
<dbReference type="Pfam" id="PF00098">
    <property type="entry name" value="zf-CCHC"/>
    <property type="match status" value="1"/>
</dbReference>
<dbReference type="EMBL" id="WOCE01000011">
    <property type="protein sequence ID" value="KAE9603474.1"/>
    <property type="molecule type" value="Genomic_DNA"/>
</dbReference>
<dbReference type="GO" id="GO:0003676">
    <property type="term" value="F:nucleic acid binding"/>
    <property type="evidence" value="ECO:0007669"/>
    <property type="project" value="InterPro"/>
</dbReference>
<protein>
    <submittedName>
        <fullName evidence="1">Putative transcription factor interactor and regulator CCHC(Zn) family</fullName>
    </submittedName>
</protein>
<dbReference type="InterPro" id="IPR036875">
    <property type="entry name" value="Znf_CCHC_sf"/>
</dbReference>
<dbReference type="SUPFAM" id="SSF57756">
    <property type="entry name" value="Retrovirus zinc finger-like domains"/>
    <property type="match status" value="1"/>
</dbReference>
<keyword evidence="2" id="KW-1185">Reference proteome</keyword>
<dbReference type="PANTHER" id="PTHR47103:SF6">
    <property type="entry name" value="ZINC FINGER PROTEIN GIS2-LIKE"/>
    <property type="match status" value="1"/>
</dbReference>
<accession>A0A6A5P6U5</accession>
<dbReference type="InterPro" id="IPR001878">
    <property type="entry name" value="Znf_CCHC"/>
</dbReference>
<dbReference type="Proteomes" id="UP000447434">
    <property type="component" value="Chromosome 11"/>
</dbReference>
<dbReference type="PROSITE" id="PS50158">
    <property type="entry name" value="ZF_CCHC"/>
    <property type="match status" value="1"/>
</dbReference>
<dbReference type="PANTHER" id="PTHR47103">
    <property type="entry name" value="DNA-BINDING PROTEIN"/>
    <property type="match status" value="1"/>
</dbReference>
<dbReference type="OrthoDB" id="3863715at2759"/>
<dbReference type="Gene3D" id="4.10.60.10">
    <property type="entry name" value="Zinc finger, CCHC-type"/>
    <property type="match status" value="2"/>
</dbReference>
<organism evidence="1 2">
    <name type="scientific">Lupinus albus</name>
    <name type="common">White lupine</name>
    <name type="synonym">Lupinus termis</name>
    <dbReference type="NCBI Taxonomy" id="3870"/>
    <lineage>
        <taxon>Eukaryota</taxon>
        <taxon>Viridiplantae</taxon>
        <taxon>Streptophyta</taxon>
        <taxon>Embryophyta</taxon>
        <taxon>Tracheophyta</taxon>
        <taxon>Spermatophyta</taxon>
        <taxon>Magnoliopsida</taxon>
        <taxon>eudicotyledons</taxon>
        <taxon>Gunneridae</taxon>
        <taxon>Pentapetalae</taxon>
        <taxon>rosids</taxon>
        <taxon>fabids</taxon>
        <taxon>Fabales</taxon>
        <taxon>Fabaceae</taxon>
        <taxon>Papilionoideae</taxon>
        <taxon>50 kb inversion clade</taxon>
        <taxon>genistoids sensu lato</taxon>
        <taxon>core genistoids</taxon>
        <taxon>Genisteae</taxon>
        <taxon>Lupinus</taxon>
    </lineage>
</organism>